<name>A0A2G6KBJ8_9BACT</name>
<dbReference type="AlphaFoldDB" id="A0A2G6KBJ8"/>
<feature type="binding site" evidence="9 12">
    <location>
        <begin position="259"/>
        <end position="262"/>
    </location>
    <ligand>
        <name>substrate</name>
    </ligand>
</feature>
<evidence type="ECO:0000313" key="16">
    <source>
        <dbReference type="EMBL" id="PIE33041.1"/>
    </source>
</evidence>
<gene>
    <name evidence="9" type="primary">gpmI</name>
    <name evidence="16" type="ORF">CSA56_13390</name>
</gene>
<dbReference type="GO" id="GO:0004619">
    <property type="term" value="F:phosphoglycerate mutase activity"/>
    <property type="evidence" value="ECO:0007669"/>
    <property type="project" value="UniProtKB-UniRule"/>
</dbReference>
<keyword evidence="8 9" id="KW-0413">Isomerase</keyword>
<dbReference type="Pfam" id="PF06415">
    <property type="entry name" value="iPGM_N"/>
    <property type="match status" value="1"/>
</dbReference>
<evidence type="ECO:0000256" key="8">
    <source>
        <dbReference type="ARBA" id="ARBA00023235"/>
    </source>
</evidence>
<dbReference type="GO" id="GO:0030145">
    <property type="term" value="F:manganese ion binding"/>
    <property type="evidence" value="ECO:0007669"/>
    <property type="project" value="UniProtKB-UniRule"/>
</dbReference>
<evidence type="ECO:0000259" key="15">
    <source>
        <dbReference type="Pfam" id="PF06415"/>
    </source>
</evidence>
<comment type="catalytic activity">
    <reaction evidence="1 9">
        <text>(2R)-2-phosphoglycerate = (2R)-3-phosphoglycerate</text>
        <dbReference type="Rhea" id="RHEA:15901"/>
        <dbReference type="ChEBI" id="CHEBI:58272"/>
        <dbReference type="ChEBI" id="CHEBI:58289"/>
        <dbReference type="EC" id="5.4.2.12"/>
    </reaction>
</comment>
<keyword evidence="6 9" id="KW-0324">Glycolysis</keyword>
<feature type="binding site" evidence="9 13">
    <location>
        <position position="459"/>
    </location>
    <ligand>
        <name>Mn(2+)</name>
        <dbReference type="ChEBI" id="CHEBI:29035"/>
        <label>1</label>
    </ligand>
</feature>
<dbReference type="SUPFAM" id="SSF53649">
    <property type="entry name" value="Alkaline phosphatase-like"/>
    <property type="match status" value="1"/>
</dbReference>
<proteinExistence type="inferred from homology"/>
<dbReference type="Pfam" id="PF01676">
    <property type="entry name" value="Metalloenzyme"/>
    <property type="match status" value="1"/>
</dbReference>
<evidence type="ECO:0000256" key="3">
    <source>
        <dbReference type="ARBA" id="ARBA00004798"/>
    </source>
</evidence>
<evidence type="ECO:0000313" key="17">
    <source>
        <dbReference type="Proteomes" id="UP000230821"/>
    </source>
</evidence>
<evidence type="ECO:0000256" key="2">
    <source>
        <dbReference type="ARBA" id="ARBA00002315"/>
    </source>
</evidence>
<feature type="binding site" evidence="9 13">
    <location>
        <position position="12"/>
    </location>
    <ligand>
        <name>Mn(2+)</name>
        <dbReference type="ChEBI" id="CHEBI:29035"/>
        <label>2</label>
    </ligand>
</feature>
<sequence length="512" mass="57623">MAKNKLLLMIMDGVGIRNSDEYNALEKAKTPNLHSYFKNKPMTTLQCHGRAVGLPDGVMGNSEVGHLNIGAGRVVMQDLVRIDSAFEEGTFEEIPEFKDLVADVKEHGKALHLIGLMSDAGVHSNMNHLKNILRILKKNDVQQVYVHAITDGRDTPPKSGVGYLTDMIDFMKVESIGRLGTIIGRYYCMDRDNRWERVKIAYDCLTNGEGVHTTDPLQTVKDMYNEKITDEFLKPIIVDYEDGSHFFKDGDAVLTLNFRADRMREIAIALNDDDFSEFERNPKLSLHYTTLTKYRADFPYPVLFKDVQLKEIFGQVVSEHGFTQLRIAETEKYAHVTYFFNGGEEKQFEGEDRILVPSPKVATYDLQPEMSAPEVTEKLLGAIEEDRFDVIILNFANGDMVGHTGVYDAAVKALEAIDVLIGKIVNLFTSKGGTLLITADHGNSEEMWDFKNDQPHTQHSLNPVPFIVITPENQPLTLREDGKLCDIAPTMLELLNIPQPAEMSGRSLLIHD</sequence>
<evidence type="ECO:0000256" key="9">
    <source>
        <dbReference type="HAMAP-Rule" id="MF_01038"/>
    </source>
</evidence>
<dbReference type="SUPFAM" id="SSF64158">
    <property type="entry name" value="2,3-Bisphosphoglycerate-independent phosphoglycerate mutase, substrate-binding domain"/>
    <property type="match status" value="1"/>
</dbReference>
<feature type="binding site" evidence="9 12">
    <location>
        <position position="123"/>
    </location>
    <ligand>
        <name>substrate</name>
    </ligand>
</feature>
<evidence type="ECO:0000256" key="6">
    <source>
        <dbReference type="ARBA" id="ARBA00023152"/>
    </source>
</evidence>
<protein>
    <recommendedName>
        <fullName evidence="9 10">2,3-bisphosphoglycerate-independent phosphoglycerate mutase</fullName>
        <shortName evidence="9">BPG-independent PGAM</shortName>
        <shortName evidence="9">Phosphoglyceromutase</shortName>
        <shortName evidence="9">iPGM</shortName>
        <ecNumber evidence="9 10">5.4.2.12</ecNumber>
    </recommendedName>
</protein>
<dbReference type="FunFam" id="3.40.1450.10:FF:000002">
    <property type="entry name" value="2,3-bisphosphoglycerate-independent phosphoglycerate mutase"/>
    <property type="match status" value="1"/>
</dbReference>
<dbReference type="PANTHER" id="PTHR31637">
    <property type="entry name" value="2,3-BISPHOSPHOGLYCERATE-INDEPENDENT PHOSPHOGLYCERATE MUTASE"/>
    <property type="match status" value="1"/>
</dbReference>
<dbReference type="GO" id="GO:0006007">
    <property type="term" value="P:glucose catabolic process"/>
    <property type="evidence" value="ECO:0007669"/>
    <property type="project" value="InterPro"/>
</dbReference>
<evidence type="ECO:0000256" key="12">
    <source>
        <dbReference type="PIRSR" id="PIRSR001492-2"/>
    </source>
</evidence>
<dbReference type="Gene3D" id="3.40.1450.10">
    <property type="entry name" value="BPG-independent phosphoglycerate mutase, domain B"/>
    <property type="match status" value="1"/>
</dbReference>
<dbReference type="Gene3D" id="3.40.720.10">
    <property type="entry name" value="Alkaline Phosphatase, subunit A"/>
    <property type="match status" value="1"/>
</dbReference>
<feature type="binding site" evidence="9 13">
    <location>
        <position position="440"/>
    </location>
    <ligand>
        <name>Mn(2+)</name>
        <dbReference type="ChEBI" id="CHEBI:29035"/>
        <label>2</label>
    </ligand>
</feature>
<evidence type="ECO:0000256" key="13">
    <source>
        <dbReference type="PIRSR" id="PIRSR001492-3"/>
    </source>
</evidence>
<dbReference type="EC" id="5.4.2.12" evidence="9 10"/>
<dbReference type="UniPathway" id="UPA00109">
    <property type="reaction ID" value="UER00186"/>
</dbReference>
<dbReference type="Proteomes" id="UP000230821">
    <property type="component" value="Unassembled WGS sequence"/>
</dbReference>
<dbReference type="PANTHER" id="PTHR31637:SF0">
    <property type="entry name" value="2,3-BISPHOSPHOGLYCERATE-INDEPENDENT PHOSPHOGLYCERATE MUTASE"/>
    <property type="match status" value="1"/>
</dbReference>
<evidence type="ECO:0000256" key="4">
    <source>
        <dbReference type="ARBA" id="ARBA00008819"/>
    </source>
</evidence>
<evidence type="ECO:0000256" key="5">
    <source>
        <dbReference type="ARBA" id="ARBA00022723"/>
    </source>
</evidence>
<dbReference type="EMBL" id="PDSK01000104">
    <property type="protein sequence ID" value="PIE33041.1"/>
    <property type="molecule type" value="Genomic_DNA"/>
</dbReference>
<feature type="binding site" evidence="9 13">
    <location>
        <position position="403"/>
    </location>
    <ligand>
        <name>Mn(2+)</name>
        <dbReference type="ChEBI" id="CHEBI:29035"/>
        <label>1</label>
    </ligand>
</feature>
<dbReference type="CDD" id="cd16010">
    <property type="entry name" value="iPGM"/>
    <property type="match status" value="1"/>
</dbReference>
<feature type="binding site" evidence="9 12">
    <location>
        <begin position="153"/>
        <end position="154"/>
    </location>
    <ligand>
        <name>substrate</name>
    </ligand>
</feature>
<comment type="similarity">
    <text evidence="4 9">Belongs to the BPG-independent phosphoglycerate mutase family.</text>
</comment>
<dbReference type="PIRSF" id="PIRSF001492">
    <property type="entry name" value="IPGAM"/>
    <property type="match status" value="1"/>
</dbReference>
<feature type="binding site" evidence="9 13">
    <location>
        <position position="62"/>
    </location>
    <ligand>
        <name>Mn(2+)</name>
        <dbReference type="ChEBI" id="CHEBI:29035"/>
        <label>2</label>
    </ligand>
</feature>
<dbReference type="GO" id="GO:0006096">
    <property type="term" value="P:glycolytic process"/>
    <property type="evidence" value="ECO:0007669"/>
    <property type="project" value="UniProtKB-UniRule"/>
</dbReference>
<comment type="pathway">
    <text evidence="3 9">Carbohydrate degradation; glycolysis; pyruvate from D-glyceraldehyde 3-phosphate: step 3/5.</text>
</comment>
<evidence type="ECO:0000256" key="10">
    <source>
        <dbReference type="NCBIfam" id="TIGR01307"/>
    </source>
</evidence>
<evidence type="ECO:0000256" key="7">
    <source>
        <dbReference type="ARBA" id="ARBA00023211"/>
    </source>
</evidence>
<evidence type="ECO:0000256" key="11">
    <source>
        <dbReference type="PIRSR" id="PIRSR001492-1"/>
    </source>
</evidence>
<comment type="subunit">
    <text evidence="9">Monomer.</text>
</comment>
<feature type="binding site" evidence="9 12">
    <location>
        <position position="191"/>
    </location>
    <ligand>
        <name>substrate</name>
    </ligand>
</feature>
<keyword evidence="7 9" id="KW-0464">Manganese</keyword>
<evidence type="ECO:0000259" key="14">
    <source>
        <dbReference type="Pfam" id="PF01676"/>
    </source>
</evidence>
<feature type="domain" description="Metalloenzyme" evidence="14">
    <location>
        <begin position="5"/>
        <end position="498"/>
    </location>
</feature>
<dbReference type="InterPro" id="IPR006124">
    <property type="entry name" value="Metalloenzyme"/>
</dbReference>
<keyword evidence="5 9" id="KW-0479">Metal-binding</keyword>
<comment type="cofactor">
    <cofactor evidence="9">
        <name>Mn(2+)</name>
        <dbReference type="ChEBI" id="CHEBI:29035"/>
    </cofactor>
    <text evidence="9">Binds 2 manganese ions per subunit.</text>
</comment>
<reference evidence="16 17" key="1">
    <citation type="submission" date="2017-10" db="EMBL/GenBank/DDBJ databases">
        <title>Novel microbial diversity and functional potential in the marine mammal oral microbiome.</title>
        <authorList>
            <person name="Dudek N.K."/>
            <person name="Sun C.L."/>
            <person name="Burstein D."/>
            <person name="Kantor R.S."/>
            <person name="Aliaga Goltsman D.S."/>
            <person name="Bik E.M."/>
            <person name="Thomas B.C."/>
            <person name="Banfield J.F."/>
            <person name="Relman D.A."/>
        </authorList>
    </citation>
    <scope>NUCLEOTIDE SEQUENCE [LARGE SCALE GENOMIC DNA]</scope>
    <source>
        <strain evidence="16">DOLJORAL78_47_16</strain>
    </source>
</reference>
<comment type="caution">
    <text evidence="16">The sequence shown here is derived from an EMBL/GenBank/DDBJ whole genome shotgun (WGS) entry which is preliminary data.</text>
</comment>
<dbReference type="HAMAP" id="MF_01038">
    <property type="entry name" value="GpmI"/>
    <property type="match status" value="1"/>
</dbReference>
<dbReference type="InterPro" id="IPR011258">
    <property type="entry name" value="BPG-indep_PGM_N"/>
</dbReference>
<feature type="domain" description="BPG-independent PGAM N-terminal" evidence="15">
    <location>
        <begin position="82"/>
        <end position="295"/>
    </location>
</feature>
<dbReference type="NCBIfam" id="TIGR01307">
    <property type="entry name" value="pgm_bpd_ind"/>
    <property type="match status" value="1"/>
</dbReference>
<dbReference type="InterPro" id="IPR005995">
    <property type="entry name" value="Pgm_bpd_ind"/>
</dbReference>
<dbReference type="GO" id="GO:0005737">
    <property type="term" value="C:cytoplasm"/>
    <property type="evidence" value="ECO:0007669"/>
    <property type="project" value="InterPro"/>
</dbReference>
<feature type="active site" description="Phosphoserine intermediate" evidence="9 11">
    <location>
        <position position="62"/>
    </location>
</feature>
<feature type="binding site" evidence="9 12">
    <location>
        <position position="332"/>
    </location>
    <ligand>
        <name>substrate</name>
    </ligand>
</feature>
<feature type="binding site" evidence="9 13">
    <location>
        <position position="441"/>
    </location>
    <ligand>
        <name>Mn(2+)</name>
        <dbReference type="ChEBI" id="CHEBI:29035"/>
        <label>2</label>
    </ligand>
</feature>
<dbReference type="InterPro" id="IPR036646">
    <property type="entry name" value="PGAM_B_sf"/>
</dbReference>
<organism evidence="16 17">
    <name type="scientific">candidate division KSB3 bacterium</name>
    <dbReference type="NCBI Taxonomy" id="2044937"/>
    <lineage>
        <taxon>Bacteria</taxon>
        <taxon>candidate division KSB3</taxon>
    </lineage>
</organism>
<evidence type="ECO:0000256" key="1">
    <source>
        <dbReference type="ARBA" id="ARBA00000370"/>
    </source>
</evidence>
<feature type="binding site" evidence="9 13">
    <location>
        <position position="399"/>
    </location>
    <ligand>
        <name>Mn(2+)</name>
        <dbReference type="ChEBI" id="CHEBI:29035"/>
        <label>1</label>
    </ligand>
</feature>
<feature type="binding site" evidence="9 12">
    <location>
        <position position="185"/>
    </location>
    <ligand>
        <name>substrate</name>
    </ligand>
</feature>
<accession>A0A2G6KBJ8</accession>
<comment type="function">
    <text evidence="2 9">Catalyzes the interconversion of 2-phosphoglycerate and 3-phosphoglycerate.</text>
</comment>
<dbReference type="InterPro" id="IPR017850">
    <property type="entry name" value="Alkaline_phosphatase_core_sf"/>
</dbReference>